<reference evidence="1 2" key="1">
    <citation type="submission" date="2018-06" db="EMBL/GenBank/DDBJ databases">
        <title>The complete genome sequence of a nosiheptide producer Streptomyces actuosus ATCC 25421: deducing the ability of producing a new class III lantibiotics.</title>
        <authorList>
            <person name="Liu W."/>
            <person name="Sun F."/>
            <person name="Hu Y."/>
        </authorList>
    </citation>
    <scope>NUCLEOTIDE SEQUENCE [LARGE SCALE GENOMIC DNA]</scope>
    <source>
        <strain evidence="1 2">ATCC 25421</strain>
    </source>
</reference>
<dbReference type="AlphaFoldDB" id="A0A2U9P6D2"/>
<evidence type="ECO:0000313" key="1">
    <source>
        <dbReference type="EMBL" id="AWT44764.1"/>
    </source>
</evidence>
<name>A0A2U9P6D2_STRAS</name>
<dbReference type="Proteomes" id="UP000247634">
    <property type="component" value="Chromosome"/>
</dbReference>
<protein>
    <submittedName>
        <fullName evidence="1">Antibiotic biosynthesis monooxygenase</fullName>
    </submittedName>
</protein>
<evidence type="ECO:0000313" key="2">
    <source>
        <dbReference type="Proteomes" id="UP000247634"/>
    </source>
</evidence>
<accession>A0A2U9P6D2</accession>
<keyword evidence="1" id="KW-0560">Oxidoreductase</keyword>
<dbReference type="GO" id="GO:0004497">
    <property type="term" value="F:monooxygenase activity"/>
    <property type="evidence" value="ECO:0007669"/>
    <property type="project" value="UniProtKB-KW"/>
</dbReference>
<organism evidence="1 2">
    <name type="scientific">Streptomyces actuosus</name>
    <dbReference type="NCBI Taxonomy" id="1885"/>
    <lineage>
        <taxon>Bacteria</taxon>
        <taxon>Bacillati</taxon>
        <taxon>Actinomycetota</taxon>
        <taxon>Actinomycetes</taxon>
        <taxon>Kitasatosporales</taxon>
        <taxon>Streptomycetaceae</taxon>
        <taxon>Streptomyces</taxon>
    </lineage>
</organism>
<dbReference type="InterPro" id="IPR011008">
    <property type="entry name" value="Dimeric_a/b-barrel"/>
</dbReference>
<dbReference type="SUPFAM" id="SSF54909">
    <property type="entry name" value="Dimeric alpha+beta barrel"/>
    <property type="match status" value="1"/>
</dbReference>
<sequence length="110" mass="12340">MIVRIWRGWTTAENADTYESIVSTRVLPAIAARDLAGYHGAYLLRRPLPDGEVEFSTVMLFDSLDAVRGFVGEDYEVAHVPAEARAVLTRFDERSAHYDTLLTPEDTRPA</sequence>
<dbReference type="EMBL" id="CP029788">
    <property type="protein sequence ID" value="AWT44764.1"/>
    <property type="molecule type" value="Genomic_DNA"/>
</dbReference>
<proteinExistence type="predicted"/>
<dbReference type="OrthoDB" id="7210869at2"/>
<keyword evidence="1" id="KW-0503">Monooxygenase</keyword>
<dbReference type="KEGG" id="sact:DMT42_22370"/>
<keyword evidence="2" id="KW-1185">Reference proteome</keyword>
<dbReference type="RefSeq" id="WP_110629662.1">
    <property type="nucleotide sequence ID" value="NZ_CP029788.1"/>
</dbReference>
<gene>
    <name evidence="1" type="ORF">DMT42_22370</name>
</gene>